<feature type="compositionally biased region" description="Low complexity" evidence="2">
    <location>
        <begin position="192"/>
        <end position="222"/>
    </location>
</feature>
<evidence type="ECO:0000256" key="2">
    <source>
        <dbReference type="SAM" id="MobiDB-lite"/>
    </source>
</evidence>
<gene>
    <name evidence="3" type="ORF">ZHD862_LOCUS3054</name>
</gene>
<accession>A0A813TKE9</accession>
<dbReference type="EMBL" id="CAJNOT010000064">
    <property type="protein sequence ID" value="CAF0814127.1"/>
    <property type="molecule type" value="Genomic_DNA"/>
</dbReference>
<comment type="caution">
    <text evidence="3">The sequence shown here is derived from an EMBL/GenBank/DDBJ whole genome shotgun (WGS) entry which is preliminary data.</text>
</comment>
<feature type="region of interest" description="Disordered" evidence="2">
    <location>
        <begin position="152"/>
        <end position="331"/>
    </location>
</feature>
<proteinExistence type="predicted"/>
<feature type="compositionally biased region" description="Low complexity" evidence="2">
    <location>
        <begin position="234"/>
        <end position="255"/>
    </location>
</feature>
<keyword evidence="1" id="KW-0175">Coiled coil</keyword>
<dbReference type="AlphaFoldDB" id="A0A813TKE9"/>
<feature type="region of interest" description="Disordered" evidence="2">
    <location>
        <begin position="1"/>
        <end position="26"/>
    </location>
</feature>
<dbReference type="Proteomes" id="UP000663864">
    <property type="component" value="Unassembled WGS sequence"/>
</dbReference>
<feature type="compositionally biased region" description="Polar residues" evidence="2">
    <location>
        <begin position="358"/>
        <end position="396"/>
    </location>
</feature>
<feature type="compositionally biased region" description="Polar residues" evidence="2">
    <location>
        <begin position="152"/>
        <end position="166"/>
    </location>
</feature>
<feature type="compositionally biased region" description="Low complexity" evidence="2">
    <location>
        <begin position="85"/>
        <end position="111"/>
    </location>
</feature>
<feature type="compositionally biased region" description="Low complexity" evidence="2">
    <location>
        <begin position="315"/>
        <end position="331"/>
    </location>
</feature>
<feature type="coiled-coil region" evidence="1">
    <location>
        <begin position="677"/>
        <end position="704"/>
    </location>
</feature>
<evidence type="ECO:0000313" key="3">
    <source>
        <dbReference type="EMBL" id="CAF0814127.1"/>
    </source>
</evidence>
<feature type="coiled-coil region" evidence="1">
    <location>
        <begin position="549"/>
        <end position="576"/>
    </location>
</feature>
<protein>
    <submittedName>
        <fullName evidence="3">Uncharacterized protein</fullName>
    </submittedName>
</protein>
<reference evidence="3" key="1">
    <citation type="submission" date="2021-02" db="EMBL/GenBank/DDBJ databases">
        <authorList>
            <person name="Nowell W R."/>
        </authorList>
    </citation>
    <scope>NUCLEOTIDE SEQUENCE</scope>
</reference>
<feature type="region of interest" description="Disordered" evidence="2">
    <location>
        <begin position="514"/>
        <end position="540"/>
    </location>
</feature>
<name>A0A813TKE9_9BILA</name>
<feature type="region of interest" description="Disordered" evidence="2">
    <location>
        <begin position="85"/>
        <end position="139"/>
    </location>
</feature>
<feature type="compositionally biased region" description="Low complexity" evidence="2">
    <location>
        <begin position="283"/>
        <end position="306"/>
    </location>
</feature>
<feature type="compositionally biased region" description="Polar residues" evidence="2">
    <location>
        <begin position="268"/>
        <end position="281"/>
    </location>
</feature>
<evidence type="ECO:0000256" key="1">
    <source>
        <dbReference type="SAM" id="Coils"/>
    </source>
</evidence>
<evidence type="ECO:0000313" key="4">
    <source>
        <dbReference type="Proteomes" id="UP000663864"/>
    </source>
</evidence>
<sequence>MGTCTSTARHRQKQRPQEYNRAASKNSIVLDLKSPPPLSSLPLNIVPNHQYQHSYCLSTDFDLLSSTKPFFHQTDTNSLIQLYSSNTNSNNNNNNNNNNSNIISRMSSASSVPQVPPRIPVPKTRLPAYHPPQSQQTTITIRPKNVTSTAISTNQTGSITPMSITNRPPPPTTMQTRFGFIPRPTAPGLPQSRASTYASRSRSISPTSNVSANSSSSSSISSQRLAKAPTISKPTPNRSIPSSTTTTTTTNSNTSKAKILTSPRHGDSSITKPNVKSNIQAPTAASRMRSRTPSRTSATSSSSSIASPPPPPSSAPSSSSQSATTTTTTTTTIIKTDVNTIRDRYKTQKRMNFFTRRTPLSTANGSPVASSISSPETLVINQENKQSSSISKTTNNRKNDSKAIIPPEIPLSHQNDSTYGNVKSTSNQPPSAHLSQGNKHRQRAISMLSGSSAISDVLNQDTLLEDDNCSLKSDDLICDYDDTVTIKSTCKNDRIDSLPSSSIEPNKQHTKIMSVTPTKPNIPHYQPTSKEHRSTTTTKYSTTLSDTINASLRESLDELNRLSNQMDHNIDNEQNRRLMTRSVSLKPPSSYLPRLEDAEQITMDIESYRQVMKDVMVVKTILHQLDRLLKHSDGANMTDSMVGSFHEYHDPMFSSRRYSTSLADGNVRNLIDENSSYDDLLKEITTLRKEKEQDKQTIKLLQEQMYKYSSQTNG</sequence>
<feature type="compositionally biased region" description="Polar residues" evidence="2">
    <location>
        <begin position="412"/>
        <end position="437"/>
    </location>
</feature>
<feature type="region of interest" description="Disordered" evidence="2">
    <location>
        <begin position="349"/>
        <end position="443"/>
    </location>
</feature>
<organism evidence="3 4">
    <name type="scientific">Rotaria sordida</name>
    <dbReference type="NCBI Taxonomy" id="392033"/>
    <lineage>
        <taxon>Eukaryota</taxon>
        <taxon>Metazoa</taxon>
        <taxon>Spiralia</taxon>
        <taxon>Gnathifera</taxon>
        <taxon>Rotifera</taxon>
        <taxon>Eurotatoria</taxon>
        <taxon>Bdelloidea</taxon>
        <taxon>Philodinida</taxon>
        <taxon>Philodinidae</taxon>
        <taxon>Rotaria</taxon>
    </lineage>
</organism>